<reference evidence="1 2" key="1">
    <citation type="journal article" date="2011" name="J. Bacteriol.">
        <title>Complete genome sequence of the cellulose-degrading bacterium Cellulosilyticum lentocellum.</title>
        <authorList>
            <consortium name="US DOE Joint Genome Institute"/>
            <person name="Miller D.A."/>
            <person name="Suen G."/>
            <person name="Bruce D."/>
            <person name="Copeland A."/>
            <person name="Cheng J.F."/>
            <person name="Detter C."/>
            <person name="Goodwin L.A."/>
            <person name="Han C.S."/>
            <person name="Hauser L.J."/>
            <person name="Land M.L."/>
            <person name="Lapidus A."/>
            <person name="Lucas S."/>
            <person name="Meincke L."/>
            <person name="Pitluck S."/>
            <person name="Tapia R."/>
            <person name="Teshima H."/>
            <person name="Woyke T."/>
            <person name="Fox B.G."/>
            <person name="Angert E.R."/>
            <person name="Currie C.R."/>
        </authorList>
    </citation>
    <scope>NUCLEOTIDE SEQUENCE [LARGE SCALE GENOMIC DNA]</scope>
    <source>
        <strain evidence="2">ATCC 49066 / DSM 5427 / NCIMB 11756 / RHM5</strain>
    </source>
</reference>
<name>F2JMR2_CELLD</name>
<evidence type="ECO:0000313" key="1">
    <source>
        <dbReference type="EMBL" id="ADZ84713.1"/>
    </source>
</evidence>
<protein>
    <submittedName>
        <fullName evidence="1">Uncharacterized protein</fullName>
    </submittedName>
</protein>
<accession>F2JMR2</accession>
<dbReference type="KEGG" id="cle:Clole_3016"/>
<keyword evidence="2" id="KW-1185">Reference proteome</keyword>
<dbReference type="STRING" id="642492.Clole_3016"/>
<dbReference type="AlphaFoldDB" id="F2JMR2"/>
<dbReference type="Gene3D" id="1.10.1220.10">
    <property type="entry name" value="Met repressor-like"/>
    <property type="match status" value="1"/>
</dbReference>
<dbReference type="HOGENOM" id="CLU_2715012_0_0_9"/>
<dbReference type="Proteomes" id="UP000008467">
    <property type="component" value="Chromosome"/>
</dbReference>
<organism evidence="1 2">
    <name type="scientific">Cellulosilyticum lentocellum (strain ATCC 49066 / DSM 5427 / NCIMB 11756 / RHM5)</name>
    <name type="common">Clostridium lentocellum</name>
    <dbReference type="NCBI Taxonomy" id="642492"/>
    <lineage>
        <taxon>Bacteria</taxon>
        <taxon>Bacillati</taxon>
        <taxon>Bacillota</taxon>
        <taxon>Clostridia</taxon>
        <taxon>Lachnospirales</taxon>
        <taxon>Cellulosilyticaceae</taxon>
        <taxon>Cellulosilyticum</taxon>
    </lineage>
</organism>
<gene>
    <name evidence="1" type="ordered locus">Clole_3016</name>
</gene>
<sequence length="72" mass="8386">MLVGSDLRMAKSRSDFQLTKEERETIPKIKKEINTMKKGYKEMAAINLALSNLYFEIESEAESYYDRVAECE</sequence>
<dbReference type="InterPro" id="IPR013321">
    <property type="entry name" value="Arc_rbn_hlx_hlx"/>
</dbReference>
<dbReference type="GO" id="GO:0006355">
    <property type="term" value="P:regulation of DNA-templated transcription"/>
    <property type="evidence" value="ECO:0007669"/>
    <property type="project" value="InterPro"/>
</dbReference>
<evidence type="ECO:0000313" key="2">
    <source>
        <dbReference type="Proteomes" id="UP000008467"/>
    </source>
</evidence>
<dbReference type="RefSeq" id="WP_013657993.1">
    <property type="nucleotide sequence ID" value="NC_015275.1"/>
</dbReference>
<dbReference type="EMBL" id="CP002582">
    <property type="protein sequence ID" value="ADZ84713.1"/>
    <property type="molecule type" value="Genomic_DNA"/>
</dbReference>
<proteinExistence type="predicted"/>